<dbReference type="RefSeq" id="WP_241448340.1">
    <property type="nucleotide sequence ID" value="NZ_JAKZHW010000002.1"/>
</dbReference>
<feature type="DNA-binding region" description="H-T-H motif" evidence="2">
    <location>
        <begin position="30"/>
        <end position="49"/>
    </location>
</feature>
<dbReference type="PROSITE" id="PS50977">
    <property type="entry name" value="HTH_TETR_2"/>
    <property type="match status" value="1"/>
</dbReference>
<dbReference type="Proteomes" id="UP001203058">
    <property type="component" value="Unassembled WGS sequence"/>
</dbReference>
<dbReference type="InterPro" id="IPR009057">
    <property type="entry name" value="Homeodomain-like_sf"/>
</dbReference>
<dbReference type="PRINTS" id="PR00455">
    <property type="entry name" value="HTHTETR"/>
</dbReference>
<sequence length="210" mass="24125">MARVRTDEKRREIVKVASELFEQNGFDRTSMSMISDRLGGSKATLYGYFKSKDELFQAVVDYDVPEQSDRLMQEFFSGKDLKESFTKLGIAFLTRLLSPTPIANMRMMANRPEGSEISRTFYNETLRPAWGRLAERIEAMMDEGLLKRADPWVAAMQWKGLNEWDLLDRRLLGIDKEIDPAEIRKAATTAAEAFLILYAPDTPTRKAKRK</sequence>
<dbReference type="EMBL" id="JAKZHW010000002">
    <property type="protein sequence ID" value="MCH8617467.1"/>
    <property type="molecule type" value="Genomic_DNA"/>
</dbReference>
<evidence type="ECO:0000256" key="1">
    <source>
        <dbReference type="ARBA" id="ARBA00023125"/>
    </source>
</evidence>
<keyword evidence="1 2" id="KW-0238">DNA-binding</keyword>
<dbReference type="PANTHER" id="PTHR30055:SF119">
    <property type="entry name" value="NALC"/>
    <property type="match status" value="1"/>
</dbReference>
<feature type="domain" description="HTH tetR-type" evidence="3">
    <location>
        <begin position="7"/>
        <end position="67"/>
    </location>
</feature>
<evidence type="ECO:0000256" key="2">
    <source>
        <dbReference type="PROSITE-ProRule" id="PRU00335"/>
    </source>
</evidence>
<dbReference type="Pfam" id="PF00440">
    <property type="entry name" value="TetR_N"/>
    <property type="match status" value="1"/>
</dbReference>
<accession>A0ABS9VR67</accession>
<dbReference type="InterPro" id="IPR001647">
    <property type="entry name" value="HTH_TetR"/>
</dbReference>
<comment type="caution">
    <text evidence="4">The sequence shown here is derived from an EMBL/GenBank/DDBJ whole genome shotgun (WGS) entry which is preliminary data.</text>
</comment>
<dbReference type="InterPro" id="IPR039536">
    <property type="entry name" value="TetR_C_Proteobacteria"/>
</dbReference>
<dbReference type="InterPro" id="IPR050109">
    <property type="entry name" value="HTH-type_TetR-like_transc_reg"/>
</dbReference>
<name>A0ABS9VR67_9SPHN</name>
<evidence type="ECO:0000259" key="3">
    <source>
        <dbReference type="PROSITE" id="PS50977"/>
    </source>
</evidence>
<dbReference type="Gene3D" id="1.10.357.10">
    <property type="entry name" value="Tetracycline Repressor, domain 2"/>
    <property type="match status" value="1"/>
</dbReference>
<reference evidence="4 5" key="1">
    <citation type="submission" date="2022-03" db="EMBL/GenBank/DDBJ databases">
        <authorList>
            <person name="Jo J.-H."/>
            <person name="Im W.-T."/>
        </authorList>
    </citation>
    <scope>NUCLEOTIDE SEQUENCE [LARGE SCALE GENOMIC DNA]</scope>
    <source>
        <strain evidence="4 5">SM33</strain>
    </source>
</reference>
<organism evidence="4 5">
    <name type="scientific">Sphingomonas telluris</name>
    <dbReference type="NCBI Taxonomy" id="2907998"/>
    <lineage>
        <taxon>Bacteria</taxon>
        <taxon>Pseudomonadati</taxon>
        <taxon>Pseudomonadota</taxon>
        <taxon>Alphaproteobacteria</taxon>
        <taxon>Sphingomonadales</taxon>
        <taxon>Sphingomonadaceae</taxon>
        <taxon>Sphingomonas</taxon>
    </lineage>
</organism>
<dbReference type="SUPFAM" id="SSF46689">
    <property type="entry name" value="Homeodomain-like"/>
    <property type="match status" value="1"/>
</dbReference>
<evidence type="ECO:0000313" key="5">
    <source>
        <dbReference type="Proteomes" id="UP001203058"/>
    </source>
</evidence>
<keyword evidence="5" id="KW-1185">Reference proteome</keyword>
<evidence type="ECO:0000313" key="4">
    <source>
        <dbReference type="EMBL" id="MCH8617467.1"/>
    </source>
</evidence>
<protein>
    <submittedName>
        <fullName evidence="4">TetR/AcrR family transcriptional regulator</fullName>
    </submittedName>
</protein>
<proteinExistence type="predicted"/>
<dbReference type="PANTHER" id="PTHR30055">
    <property type="entry name" value="HTH-TYPE TRANSCRIPTIONAL REGULATOR RUTR"/>
    <property type="match status" value="1"/>
</dbReference>
<dbReference type="Pfam" id="PF14246">
    <property type="entry name" value="TetR_C_7"/>
    <property type="match status" value="1"/>
</dbReference>
<gene>
    <name evidence="4" type="ORF">LZ016_15320</name>
</gene>